<evidence type="ECO:0000313" key="1">
    <source>
        <dbReference type="EMBL" id="OFI48329.1"/>
    </source>
</evidence>
<dbReference type="Proteomes" id="UP000178622">
    <property type="component" value="Unassembled WGS sequence"/>
</dbReference>
<dbReference type="EMBL" id="MKIR01000026">
    <property type="protein sequence ID" value="OFI48329.1"/>
    <property type="molecule type" value="Genomic_DNA"/>
</dbReference>
<organism evidence="1 2">
    <name type="scientific">Floricoccus tropicus</name>
    <dbReference type="NCBI Taxonomy" id="1859473"/>
    <lineage>
        <taxon>Bacteria</taxon>
        <taxon>Bacillati</taxon>
        <taxon>Bacillota</taxon>
        <taxon>Bacilli</taxon>
        <taxon>Lactobacillales</taxon>
        <taxon>Streptococcaceae</taxon>
        <taxon>Floricoccus</taxon>
    </lineage>
</organism>
<name>A0A1E8GJA5_9LACT</name>
<sequence length="64" mass="7510">MLVRNLEFGGKVREGVIIISFGEQRGDFTLNVQKNDWIDNTITRMVWLSRLMRNLRLQDLTGMI</sequence>
<dbReference type="STRING" id="1859473.BG261_08590"/>
<proteinExistence type="predicted"/>
<dbReference type="AlphaFoldDB" id="A0A1E8GJA5"/>
<accession>A0A1E8GJA5</accession>
<gene>
    <name evidence="1" type="ORF">BG261_08590</name>
</gene>
<evidence type="ECO:0000313" key="2">
    <source>
        <dbReference type="Proteomes" id="UP000178622"/>
    </source>
</evidence>
<protein>
    <submittedName>
        <fullName evidence="1">Uncharacterized protein</fullName>
    </submittedName>
</protein>
<keyword evidence="2" id="KW-1185">Reference proteome</keyword>
<reference evidence="2" key="1">
    <citation type="submission" date="2016-09" db="EMBL/GenBank/DDBJ databases">
        <title>Draft genome sequence of a novel species of the family Streptococcaceae isolated from flowers.</title>
        <authorList>
            <person name="Chuah L.-O."/>
            <person name="Yap K.-P."/>
            <person name="Thong K.L."/>
            <person name="Liong M.T."/>
            <person name="Ahmad R."/>
            <person name="Rusul G."/>
        </authorList>
    </citation>
    <scope>NUCLEOTIDE SEQUENCE [LARGE SCALE GENOMIC DNA]</scope>
    <source>
        <strain evidence="2">DF1</strain>
    </source>
</reference>
<dbReference type="RefSeq" id="WP_070793334.1">
    <property type="nucleotide sequence ID" value="NZ_MKIR01000026.1"/>
</dbReference>
<comment type="caution">
    <text evidence="1">The sequence shown here is derived from an EMBL/GenBank/DDBJ whole genome shotgun (WGS) entry which is preliminary data.</text>
</comment>